<dbReference type="Proteomes" id="UP001497382">
    <property type="component" value="Unassembled WGS sequence"/>
</dbReference>
<evidence type="ECO:0000313" key="1">
    <source>
        <dbReference type="EMBL" id="CAL1265516.1"/>
    </source>
</evidence>
<evidence type="ECO:0000313" key="2">
    <source>
        <dbReference type="Proteomes" id="UP001497382"/>
    </source>
</evidence>
<gene>
    <name evidence="1" type="ORF">LARSCL_LOCUS2574</name>
</gene>
<dbReference type="EMBL" id="CAXIEN010000017">
    <property type="protein sequence ID" value="CAL1265516.1"/>
    <property type="molecule type" value="Genomic_DNA"/>
</dbReference>
<reference evidence="1 2" key="1">
    <citation type="submission" date="2024-04" db="EMBL/GenBank/DDBJ databases">
        <authorList>
            <person name="Rising A."/>
            <person name="Reimegard J."/>
            <person name="Sonavane S."/>
            <person name="Akerstrom W."/>
            <person name="Nylinder S."/>
            <person name="Hedman E."/>
            <person name="Kallberg Y."/>
        </authorList>
    </citation>
    <scope>NUCLEOTIDE SEQUENCE [LARGE SCALE GENOMIC DNA]</scope>
</reference>
<proteinExistence type="predicted"/>
<organism evidence="1 2">
    <name type="scientific">Larinioides sclopetarius</name>
    <dbReference type="NCBI Taxonomy" id="280406"/>
    <lineage>
        <taxon>Eukaryota</taxon>
        <taxon>Metazoa</taxon>
        <taxon>Ecdysozoa</taxon>
        <taxon>Arthropoda</taxon>
        <taxon>Chelicerata</taxon>
        <taxon>Arachnida</taxon>
        <taxon>Araneae</taxon>
        <taxon>Araneomorphae</taxon>
        <taxon>Entelegynae</taxon>
        <taxon>Araneoidea</taxon>
        <taxon>Araneidae</taxon>
        <taxon>Larinioides</taxon>
    </lineage>
</organism>
<accession>A0AAV1Z2A9</accession>
<comment type="caution">
    <text evidence="1">The sequence shown here is derived from an EMBL/GenBank/DDBJ whole genome shotgun (WGS) entry which is preliminary data.</text>
</comment>
<feature type="non-terminal residue" evidence="1">
    <location>
        <position position="1"/>
    </location>
</feature>
<name>A0AAV1Z2A9_9ARAC</name>
<protein>
    <submittedName>
        <fullName evidence="1">Uncharacterized protein</fullName>
    </submittedName>
</protein>
<dbReference type="AlphaFoldDB" id="A0AAV1Z2A9"/>
<keyword evidence="2" id="KW-1185">Reference proteome</keyword>
<sequence length="53" mass="6098">YKPRIFGRISEVKVGRSAFIRICLSSKKEGDIILKSRFEASRGLLRDGPRNFE</sequence>